<keyword evidence="2" id="KW-0805">Transcription regulation</keyword>
<organism evidence="6 7">
    <name type="scientific">Shimwellia blattae (strain ATCC 29907 / DSM 4481 / JCM 1650 / NBRC 105725 / CDC 9005-74)</name>
    <name type="common">Escherichia blattae</name>
    <dbReference type="NCBI Taxonomy" id="630626"/>
    <lineage>
        <taxon>Bacteria</taxon>
        <taxon>Pseudomonadati</taxon>
        <taxon>Pseudomonadota</taxon>
        <taxon>Gammaproteobacteria</taxon>
        <taxon>Enterobacterales</taxon>
        <taxon>Enterobacteriaceae</taxon>
        <taxon>Shimwellia</taxon>
    </lineage>
</organism>
<comment type="similarity">
    <text evidence="1">Belongs to the LysR transcriptional regulatory family.</text>
</comment>
<dbReference type="InterPro" id="IPR036390">
    <property type="entry name" value="WH_DNA-bd_sf"/>
</dbReference>
<dbReference type="GO" id="GO:0003700">
    <property type="term" value="F:DNA-binding transcription factor activity"/>
    <property type="evidence" value="ECO:0007669"/>
    <property type="project" value="InterPro"/>
</dbReference>
<dbReference type="InterPro" id="IPR036388">
    <property type="entry name" value="WH-like_DNA-bd_sf"/>
</dbReference>
<proteinExistence type="inferred from homology"/>
<dbReference type="SUPFAM" id="SSF46785">
    <property type="entry name" value="Winged helix' DNA-binding domain"/>
    <property type="match status" value="1"/>
</dbReference>
<dbReference type="Gene3D" id="1.10.10.10">
    <property type="entry name" value="Winged helix-like DNA-binding domain superfamily/Winged helix DNA-binding domain"/>
    <property type="match status" value="1"/>
</dbReference>
<evidence type="ECO:0000256" key="1">
    <source>
        <dbReference type="ARBA" id="ARBA00009437"/>
    </source>
</evidence>
<gene>
    <name evidence="6" type="ordered locus">EBL_c00440</name>
</gene>
<feature type="domain" description="HTH lysR-type" evidence="5">
    <location>
        <begin position="1"/>
        <end position="58"/>
    </location>
</feature>
<name>I2B3S7_SHIBC</name>
<evidence type="ECO:0000259" key="5">
    <source>
        <dbReference type="PROSITE" id="PS50931"/>
    </source>
</evidence>
<protein>
    <submittedName>
        <fullName evidence="6">Putative transcriptional regulator</fullName>
    </submittedName>
</protein>
<dbReference type="EMBL" id="CP001560">
    <property type="protein sequence ID" value="AFJ45181.1"/>
    <property type="molecule type" value="Genomic_DNA"/>
</dbReference>
<dbReference type="InterPro" id="IPR000847">
    <property type="entry name" value="LysR_HTH_N"/>
</dbReference>
<evidence type="ECO:0000256" key="3">
    <source>
        <dbReference type="ARBA" id="ARBA00023125"/>
    </source>
</evidence>
<keyword evidence="4" id="KW-0804">Transcription</keyword>
<accession>K6VER1</accession>
<evidence type="ECO:0000256" key="4">
    <source>
        <dbReference type="ARBA" id="ARBA00023163"/>
    </source>
</evidence>
<sequence length="289" mass="31553">MDITVLNNLLKTASAGSLTVAARESHLSLQALAAQLKKAEIWFGVPLFHRHHKGVTLTEQGQQLLPYIRQVVQSANQLEHQARQLQIQQSPQIHIALNNTFSVATNQRIIEYLTHKLAGHALVFSASETPENLAKMKSGEADIAIVLGESFPQQYHRIILPDLYISVVAASSSAWSGVAESLICPQQACAYAASYRRFLSGFYPSPAQRPGEIPSGSEQVTLSLLLSRNAVGIISRAQATAHQLRPVAGFSDRINASLLMKNAYLTAADIPDFPAEQLCPPENNRNTAR</sequence>
<dbReference type="RefSeq" id="WP_002440788.1">
    <property type="nucleotide sequence ID" value="NC_017910.1"/>
</dbReference>
<dbReference type="PROSITE" id="PS50931">
    <property type="entry name" value="HTH_LYSR"/>
    <property type="match status" value="1"/>
</dbReference>
<accession>I2B3S7</accession>
<dbReference type="PANTHER" id="PTHR30126:SF40">
    <property type="entry name" value="HTH-TYPE TRANSCRIPTIONAL REGULATOR GLTR"/>
    <property type="match status" value="1"/>
</dbReference>
<dbReference type="PANTHER" id="PTHR30126">
    <property type="entry name" value="HTH-TYPE TRANSCRIPTIONAL REGULATOR"/>
    <property type="match status" value="1"/>
</dbReference>
<keyword evidence="7" id="KW-1185">Reference proteome</keyword>
<dbReference type="HOGENOM" id="CLU_905747_0_0_6"/>
<evidence type="ECO:0000313" key="6">
    <source>
        <dbReference type="EMBL" id="AFJ45181.1"/>
    </source>
</evidence>
<dbReference type="OrthoDB" id="5723059at2"/>
<dbReference type="AlphaFoldDB" id="I2B3S7"/>
<dbReference type="STRING" id="630626.EBL_c00440"/>
<reference evidence="6 7" key="1">
    <citation type="journal article" date="2012" name="J. Bacteriol.">
        <title>Complete genome sequence of the B12-producing Shimwellia blattae strain DSM 4481, isolated from a cockroach.</title>
        <authorList>
            <person name="Brzuszkiewicz E."/>
            <person name="Waschkowitz T."/>
            <person name="Wiezer A."/>
            <person name="Daniel R."/>
        </authorList>
    </citation>
    <scope>NUCLEOTIDE SEQUENCE [LARGE SCALE GENOMIC DNA]</scope>
    <source>
        <strain evidence="7">ATCC 29907 / DSM 4481 / JCM 1650 / NBRC 105725 / CDC 9005-74</strain>
    </source>
</reference>
<dbReference type="eggNOG" id="COG0583">
    <property type="taxonomic scope" value="Bacteria"/>
</dbReference>
<dbReference type="GO" id="GO:0000976">
    <property type="term" value="F:transcription cis-regulatory region binding"/>
    <property type="evidence" value="ECO:0007669"/>
    <property type="project" value="TreeGrafter"/>
</dbReference>
<evidence type="ECO:0000256" key="2">
    <source>
        <dbReference type="ARBA" id="ARBA00023015"/>
    </source>
</evidence>
<dbReference type="KEGG" id="ebt:EBL_c00440"/>
<keyword evidence="3" id="KW-0238">DNA-binding</keyword>
<evidence type="ECO:0000313" key="7">
    <source>
        <dbReference type="Proteomes" id="UP000001955"/>
    </source>
</evidence>
<dbReference type="Proteomes" id="UP000001955">
    <property type="component" value="Chromosome"/>
</dbReference>
<dbReference type="SUPFAM" id="SSF53850">
    <property type="entry name" value="Periplasmic binding protein-like II"/>
    <property type="match status" value="1"/>
</dbReference>
<dbReference type="Pfam" id="PF00126">
    <property type="entry name" value="HTH_1"/>
    <property type="match status" value="1"/>
</dbReference>